<dbReference type="NCBIfam" id="TIGR01128">
    <property type="entry name" value="holA"/>
    <property type="match status" value="1"/>
</dbReference>
<dbReference type="GO" id="GO:0003677">
    <property type="term" value="F:DNA binding"/>
    <property type="evidence" value="ECO:0007669"/>
    <property type="project" value="InterPro"/>
</dbReference>
<dbReference type="InterPro" id="IPR008921">
    <property type="entry name" value="DNA_pol3_clamp-load_cplx_C"/>
</dbReference>
<evidence type="ECO:0000313" key="11">
    <source>
        <dbReference type="EMBL" id="CEI58633.1"/>
    </source>
</evidence>
<evidence type="ECO:0000256" key="1">
    <source>
        <dbReference type="ARBA" id="ARBA00012417"/>
    </source>
</evidence>
<evidence type="ECO:0000256" key="3">
    <source>
        <dbReference type="ARBA" id="ARBA00022679"/>
    </source>
</evidence>
<dbReference type="Pfam" id="PF06144">
    <property type="entry name" value="DNA_pol3_delta"/>
    <property type="match status" value="1"/>
</dbReference>
<reference evidence="11 12" key="1">
    <citation type="journal article" date="2015" name="Genome Biol. Evol.">
        <title>Genome evolution in the primary endosymbiont of whiteflies sheds light on their divergence.</title>
        <authorList>
            <person name="Santos-Garcia D."/>
            <person name="Vargas-Chavez C."/>
            <person name="Moya A."/>
            <person name="Latorre A."/>
            <person name="Silva"/>
            <person name="F J."/>
        </authorList>
    </citation>
    <scope>NUCLEOTIDE SEQUENCE [LARGE SCALE GENOMIC DNA]</scope>
    <source>
        <strain evidence="12">AD-VLC</strain>
    </source>
</reference>
<dbReference type="InterPro" id="IPR005790">
    <property type="entry name" value="DNA_polIII_delta"/>
</dbReference>
<dbReference type="GO" id="GO:0006261">
    <property type="term" value="P:DNA-templated DNA replication"/>
    <property type="evidence" value="ECO:0007669"/>
    <property type="project" value="TreeGrafter"/>
</dbReference>
<organism evidence="11 12">
    <name type="scientific">Candidatus Portiera aleyrodidarum</name>
    <name type="common">primary endosymbiont of Bemisia tabaci</name>
    <dbReference type="NCBI Taxonomy" id="91844"/>
    <lineage>
        <taxon>Bacteria</taxon>
        <taxon>Pseudomonadati</taxon>
        <taxon>Pseudomonadota</taxon>
        <taxon>Gammaproteobacteria</taxon>
        <taxon>Candidatus Johnevansiales</taxon>
        <taxon>Candidatus Johnevansiaceae</taxon>
        <taxon>Candidatus Portiera</taxon>
    </lineage>
</organism>
<keyword evidence="4 11" id="KW-0548">Nucleotidyltransferase</keyword>
<dbReference type="InterPro" id="IPR027417">
    <property type="entry name" value="P-loop_NTPase"/>
</dbReference>
<dbReference type="InterPro" id="IPR010372">
    <property type="entry name" value="DNA_pol3_delta_N"/>
</dbReference>
<protein>
    <recommendedName>
        <fullName evidence="2 9">DNA polymerase III subunit delta</fullName>
        <ecNumber evidence="1 9">2.7.7.7</ecNumber>
    </recommendedName>
</protein>
<proteinExistence type="inferred from homology"/>
<dbReference type="Gene3D" id="1.10.8.60">
    <property type="match status" value="1"/>
</dbReference>
<dbReference type="SUPFAM" id="SSF52540">
    <property type="entry name" value="P-loop containing nucleoside triphosphate hydrolases"/>
    <property type="match status" value="1"/>
</dbReference>
<dbReference type="AlphaFoldDB" id="A0A8D9JSB7"/>
<dbReference type="GO" id="GO:0009360">
    <property type="term" value="C:DNA polymerase III complex"/>
    <property type="evidence" value="ECO:0007669"/>
    <property type="project" value="UniProtKB-UniRule"/>
</dbReference>
<keyword evidence="6" id="KW-0239">DNA-directed DNA polymerase</keyword>
<name>A0A8D9JSB7_9GAMM</name>
<evidence type="ECO:0000256" key="9">
    <source>
        <dbReference type="NCBIfam" id="TIGR01128"/>
    </source>
</evidence>
<comment type="similarity">
    <text evidence="7">Belongs to the DNA polymerase HolA subunit family.</text>
</comment>
<dbReference type="PANTHER" id="PTHR34388">
    <property type="entry name" value="DNA POLYMERASE III SUBUNIT DELTA"/>
    <property type="match status" value="1"/>
</dbReference>
<keyword evidence="5" id="KW-0235">DNA replication</keyword>
<comment type="catalytic activity">
    <reaction evidence="8">
        <text>DNA(n) + a 2'-deoxyribonucleoside 5'-triphosphate = DNA(n+1) + diphosphate</text>
        <dbReference type="Rhea" id="RHEA:22508"/>
        <dbReference type="Rhea" id="RHEA-COMP:17339"/>
        <dbReference type="Rhea" id="RHEA-COMP:17340"/>
        <dbReference type="ChEBI" id="CHEBI:33019"/>
        <dbReference type="ChEBI" id="CHEBI:61560"/>
        <dbReference type="ChEBI" id="CHEBI:173112"/>
        <dbReference type="EC" id="2.7.7.7"/>
    </reaction>
</comment>
<dbReference type="EC" id="2.7.7.7" evidence="1 9"/>
<dbReference type="Proteomes" id="UP000032800">
    <property type="component" value="Chromosome I"/>
</dbReference>
<evidence type="ECO:0000256" key="4">
    <source>
        <dbReference type="ARBA" id="ARBA00022695"/>
    </source>
</evidence>
<evidence type="ECO:0000259" key="10">
    <source>
        <dbReference type="Pfam" id="PF06144"/>
    </source>
</evidence>
<dbReference type="EMBL" id="LN649255">
    <property type="protein sequence ID" value="CEI58633.1"/>
    <property type="molecule type" value="Genomic_DNA"/>
</dbReference>
<dbReference type="PANTHER" id="PTHR34388:SF1">
    <property type="entry name" value="DNA POLYMERASE III SUBUNIT DELTA"/>
    <property type="match status" value="1"/>
</dbReference>
<evidence type="ECO:0000256" key="7">
    <source>
        <dbReference type="ARBA" id="ARBA00034754"/>
    </source>
</evidence>
<dbReference type="Gene3D" id="3.40.50.300">
    <property type="entry name" value="P-loop containing nucleotide triphosphate hydrolases"/>
    <property type="match status" value="1"/>
</dbReference>
<evidence type="ECO:0000313" key="12">
    <source>
        <dbReference type="Proteomes" id="UP000032800"/>
    </source>
</evidence>
<evidence type="ECO:0000256" key="2">
    <source>
        <dbReference type="ARBA" id="ARBA00017703"/>
    </source>
</evidence>
<evidence type="ECO:0000256" key="8">
    <source>
        <dbReference type="ARBA" id="ARBA00049244"/>
    </source>
</evidence>
<accession>A0A8D9JSB7</accession>
<gene>
    <name evidence="11" type="primary">holA</name>
    <name evidence="11" type="ORF">PAD_077</name>
</gene>
<dbReference type="GO" id="GO:0003887">
    <property type="term" value="F:DNA-directed DNA polymerase activity"/>
    <property type="evidence" value="ECO:0007669"/>
    <property type="project" value="UniProtKB-UniRule"/>
</dbReference>
<dbReference type="RefSeq" id="WP_219848762.1">
    <property type="nucleotide sequence ID" value="NZ_LN649255.1"/>
</dbReference>
<dbReference type="KEGG" id="plc:PAD_077"/>
<dbReference type="Gene3D" id="1.20.272.10">
    <property type="match status" value="1"/>
</dbReference>
<sequence>MKIFSYQLSEYLNNNFSTLYLLSGSEPVVYLEVCDMIRAKFTSLGRVYRKVLYIEKEKSWSKQLLKVSTNLSLFAILKLIEIQFLRLPPNLQYIKNLHKLLKSNNIFLLIMIPHLDYKIQQTKWFKDLEAISVFVPLPEIEDISGWIFNRAEKKHKISLNIDALSLLNQRFEGNLIALDKLISNNPKFLKAQDILKTLPDNSRFNGIDLLDACILGDPLRCICIIQFLQLSDFDVSIILWNLISEFRIFIFKAVGIKKINKKHKKALQRLSISSIHNMFLFAQYLDNAIKHKHEHNILWVFLNNLVLMLAGALKPYE</sequence>
<dbReference type="SUPFAM" id="SSF48019">
    <property type="entry name" value="post-AAA+ oligomerization domain-like"/>
    <property type="match status" value="1"/>
</dbReference>
<feature type="domain" description="DNA polymerase III delta N-terminal" evidence="10">
    <location>
        <begin position="20"/>
        <end position="131"/>
    </location>
</feature>
<keyword evidence="3 11" id="KW-0808">Transferase</keyword>
<evidence type="ECO:0000256" key="5">
    <source>
        <dbReference type="ARBA" id="ARBA00022705"/>
    </source>
</evidence>
<evidence type="ECO:0000256" key="6">
    <source>
        <dbReference type="ARBA" id="ARBA00022932"/>
    </source>
</evidence>